<comment type="caution">
    <text evidence="2">The sequence shown here is derived from an EMBL/GenBank/DDBJ whole genome shotgun (WGS) entry which is preliminary data.</text>
</comment>
<feature type="compositionally biased region" description="Acidic residues" evidence="1">
    <location>
        <begin position="1"/>
        <end position="13"/>
    </location>
</feature>
<keyword evidence="3" id="KW-1185">Reference proteome</keyword>
<evidence type="ECO:0000313" key="2">
    <source>
        <dbReference type="EMBL" id="KAK4259832.1"/>
    </source>
</evidence>
<protein>
    <submittedName>
        <fullName evidence="2">Uncharacterized protein</fullName>
    </submittedName>
</protein>
<evidence type="ECO:0000313" key="3">
    <source>
        <dbReference type="Proteomes" id="UP001293593"/>
    </source>
</evidence>
<proteinExistence type="predicted"/>
<sequence length="149" mass="17207">MEEQVNLDDDELPETPQQVEEAELSETNHETVTTQVNASDANLGRRKKRKLNNAEVIAEALRDTATQLDKTIPTAFDKLDNMMGPQERQPEPPAPRDDLYMELLQIQDLTWNERNLAHMKIIPSDKMVNHFMKVPLGFKELWIQTLLDQ</sequence>
<feature type="region of interest" description="Disordered" evidence="1">
    <location>
        <begin position="1"/>
        <end position="47"/>
    </location>
</feature>
<feature type="compositionally biased region" description="Polar residues" evidence="1">
    <location>
        <begin position="30"/>
        <end position="40"/>
    </location>
</feature>
<dbReference type="AlphaFoldDB" id="A0AAE1IZR7"/>
<organism evidence="2 3">
    <name type="scientific">Acacia crassicarpa</name>
    <name type="common">northern wattle</name>
    <dbReference type="NCBI Taxonomy" id="499986"/>
    <lineage>
        <taxon>Eukaryota</taxon>
        <taxon>Viridiplantae</taxon>
        <taxon>Streptophyta</taxon>
        <taxon>Embryophyta</taxon>
        <taxon>Tracheophyta</taxon>
        <taxon>Spermatophyta</taxon>
        <taxon>Magnoliopsida</taxon>
        <taxon>eudicotyledons</taxon>
        <taxon>Gunneridae</taxon>
        <taxon>Pentapetalae</taxon>
        <taxon>rosids</taxon>
        <taxon>fabids</taxon>
        <taxon>Fabales</taxon>
        <taxon>Fabaceae</taxon>
        <taxon>Caesalpinioideae</taxon>
        <taxon>mimosoid clade</taxon>
        <taxon>Acacieae</taxon>
        <taxon>Acacia</taxon>
    </lineage>
</organism>
<reference evidence="2" key="1">
    <citation type="submission" date="2023-10" db="EMBL/GenBank/DDBJ databases">
        <title>Chromosome-level genome of the transformable northern wattle, Acacia crassicarpa.</title>
        <authorList>
            <person name="Massaro I."/>
            <person name="Sinha N.R."/>
            <person name="Poethig S."/>
            <person name="Leichty A.R."/>
        </authorList>
    </citation>
    <scope>NUCLEOTIDE SEQUENCE</scope>
    <source>
        <strain evidence="2">Acra3RX</strain>
        <tissue evidence="2">Leaf</tissue>
    </source>
</reference>
<accession>A0AAE1IZR7</accession>
<dbReference type="EMBL" id="JAWXYG010000011">
    <property type="protein sequence ID" value="KAK4259832.1"/>
    <property type="molecule type" value="Genomic_DNA"/>
</dbReference>
<dbReference type="Proteomes" id="UP001293593">
    <property type="component" value="Unassembled WGS sequence"/>
</dbReference>
<gene>
    <name evidence="2" type="ORF">QN277_006123</name>
</gene>
<name>A0AAE1IZR7_9FABA</name>
<evidence type="ECO:0000256" key="1">
    <source>
        <dbReference type="SAM" id="MobiDB-lite"/>
    </source>
</evidence>